<sequence length="246" mass="27633">MFKKLSHEDKMKYGLSTGSSCNLEVGEVEEMGRSVNSRCATEKVSCLVAYFGKEQKEAIRACGFGSFLDIKNRSVNGGLLSYLMENVDPIEGKINMNDKTYMLTTEMFEHVMQLRDGNARLDLKTAASSLQRENVGHCHNCEIRGEIKKLNEKIDKIMANMSVGYSESKAFINEFGIVLGEVVAKEMLVVKKDIIREVRKMIVAKGSIELMILAEEPKCADVEGDKEKLEEIDTFTNTNPHRGEIF</sequence>
<evidence type="ECO:0000313" key="2">
    <source>
        <dbReference type="Proteomes" id="UP000237105"/>
    </source>
</evidence>
<protein>
    <submittedName>
        <fullName evidence="1">Uncharacterized protein</fullName>
    </submittedName>
</protein>
<dbReference type="AlphaFoldDB" id="A0A2P5AEZ0"/>
<reference evidence="2" key="1">
    <citation type="submission" date="2016-06" db="EMBL/GenBank/DDBJ databases">
        <title>Parallel loss of symbiosis genes in relatives of nitrogen-fixing non-legume Parasponia.</title>
        <authorList>
            <person name="Van Velzen R."/>
            <person name="Holmer R."/>
            <person name="Bu F."/>
            <person name="Rutten L."/>
            <person name="Van Zeijl A."/>
            <person name="Liu W."/>
            <person name="Santuari L."/>
            <person name="Cao Q."/>
            <person name="Sharma T."/>
            <person name="Shen D."/>
            <person name="Roswanjaya Y."/>
            <person name="Wardhani T."/>
            <person name="Kalhor M.S."/>
            <person name="Jansen J."/>
            <person name="Van den Hoogen J."/>
            <person name="Gungor B."/>
            <person name="Hartog M."/>
            <person name="Hontelez J."/>
            <person name="Verver J."/>
            <person name="Yang W.-C."/>
            <person name="Schijlen E."/>
            <person name="Repin R."/>
            <person name="Schilthuizen M."/>
            <person name="Schranz E."/>
            <person name="Heidstra R."/>
            <person name="Miyata K."/>
            <person name="Fedorova E."/>
            <person name="Kohlen W."/>
            <person name="Bisseling T."/>
            <person name="Smit S."/>
            <person name="Geurts R."/>
        </authorList>
    </citation>
    <scope>NUCLEOTIDE SEQUENCE [LARGE SCALE GENOMIC DNA]</scope>
    <source>
        <strain evidence="2">cv. WU1-14</strain>
    </source>
</reference>
<gene>
    <name evidence="1" type="ORF">PanWU01x14_338880</name>
</gene>
<name>A0A2P5AEZ0_PARAD</name>
<dbReference type="Proteomes" id="UP000237105">
    <property type="component" value="Unassembled WGS sequence"/>
</dbReference>
<organism evidence="1 2">
    <name type="scientific">Parasponia andersonii</name>
    <name type="common">Sponia andersonii</name>
    <dbReference type="NCBI Taxonomy" id="3476"/>
    <lineage>
        <taxon>Eukaryota</taxon>
        <taxon>Viridiplantae</taxon>
        <taxon>Streptophyta</taxon>
        <taxon>Embryophyta</taxon>
        <taxon>Tracheophyta</taxon>
        <taxon>Spermatophyta</taxon>
        <taxon>Magnoliopsida</taxon>
        <taxon>eudicotyledons</taxon>
        <taxon>Gunneridae</taxon>
        <taxon>Pentapetalae</taxon>
        <taxon>rosids</taxon>
        <taxon>fabids</taxon>
        <taxon>Rosales</taxon>
        <taxon>Cannabaceae</taxon>
        <taxon>Parasponia</taxon>
    </lineage>
</organism>
<dbReference type="EMBL" id="JXTB01000627">
    <property type="protein sequence ID" value="PON35108.1"/>
    <property type="molecule type" value="Genomic_DNA"/>
</dbReference>
<evidence type="ECO:0000313" key="1">
    <source>
        <dbReference type="EMBL" id="PON35108.1"/>
    </source>
</evidence>
<accession>A0A2P5AEZ0</accession>
<dbReference type="OrthoDB" id="684301at2759"/>
<keyword evidence="2" id="KW-1185">Reference proteome</keyword>
<proteinExistence type="predicted"/>
<comment type="caution">
    <text evidence="1">The sequence shown here is derived from an EMBL/GenBank/DDBJ whole genome shotgun (WGS) entry which is preliminary data.</text>
</comment>